<dbReference type="EMBL" id="JAVFWL010000002">
    <property type="protein sequence ID" value="KAK6732926.1"/>
    <property type="molecule type" value="Genomic_DNA"/>
</dbReference>
<gene>
    <name evidence="2" type="primary">Necator_chrII.g4773</name>
    <name evidence="2" type="ORF">RB195_016981</name>
</gene>
<dbReference type="Proteomes" id="UP001303046">
    <property type="component" value="Unassembled WGS sequence"/>
</dbReference>
<reference evidence="2 3" key="1">
    <citation type="submission" date="2023-08" db="EMBL/GenBank/DDBJ databases">
        <title>A Necator americanus chromosomal reference genome.</title>
        <authorList>
            <person name="Ilik V."/>
            <person name="Petrzelkova K.J."/>
            <person name="Pardy F."/>
            <person name="Fuh T."/>
            <person name="Niatou-Singa F.S."/>
            <person name="Gouil Q."/>
            <person name="Baker L."/>
            <person name="Ritchie M.E."/>
            <person name="Jex A.R."/>
            <person name="Gazzola D."/>
            <person name="Li H."/>
            <person name="Toshio Fujiwara R."/>
            <person name="Zhan B."/>
            <person name="Aroian R.V."/>
            <person name="Pafco B."/>
            <person name="Schwarz E.M."/>
        </authorList>
    </citation>
    <scope>NUCLEOTIDE SEQUENCE [LARGE SCALE GENOMIC DNA]</scope>
    <source>
        <strain evidence="2 3">Aroian</strain>
        <tissue evidence="2">Whole animal</tissue>
    </source>
</reference>
<feature type="region of interest" description="Disordered" evidence="1">
    <location>
        <begin position="38"/>
        <end position="94"/>
    </location>
</feature>
<name>A0ABR1C6R0_NECAM</name>
<evidence type="ECO:0000313" key="2">
    <source>
        <dbReference type="EMBL" id="KAK6732926.1"/>
    </source>
</evidence>
<accession>A0ABR1C6R0</accession>
<protein>
    <submittedName>
        <fullName evidence="2">Uncharacterized protein</fullName>
    </submittedName>
</protein>
<sequence>MLSGCVRKRKAAIFQHGNGMRPGQWMDKDEAPRRFPKLNMQSKKTMRDHHRRETLQRAGRNAPETPTYSLGVSEQKRHDPPTPQCLATHFKGSY</sequence>
<proteinExistence type="predicted"/>
<evidence type="ECO:0000256" key="1">
    <source>
        <dbReference type="SAM" id="MobiDB-lite"/>
    </source>
</evidence>
<organism evidence="2 3">
    <name type="scientific">Necator americanus</name>
    <name type="common">Human hookworm</name>
    <dbReference type="NCBI Taxonomy" id="51031"/>
    <lineage>
        <taxon>Eukaryota</taxon>
        <taxon>Metazoa</taxon>
        <taxon>Ecdysozoa</taxon>
        <taxon>Nematoda</taxon>
        <taxon>Chromadorea</taxon>
        <taxon>Rhabditida</taxon>
        <taxon>Rhabditina</taxon>
        <taxon>Rhabditomorpha</taxon>
        <taxon>Strongyloidea</taxon>
        <taxon>Ancylostomatidae</taxon>
        <taxon>Bunostominae</taxon>
        <taxon>Necator</taxon>
    </lineage>
</organism>
<evidence type="ECO:0000313" key="3">
    <source>
        <dbReference type="Proteomes" id="UP001303046"/>
    </source>
</evidence>
<keyword evidence="3" id="KW-1185">Reference proteome</keyword>
<comment type="caution">
    <text evidence="2">The sequence shown here is derived from an EMBL/GenBank/DDBJ whole genome shotgun (WGS) entry which is preliminary data.</text>
</comment>